<protein>
    <recommendedName>
        <fullName evidence="3">DUF2913 domain-containing protein</fullName>
    </recommendedName>
</protein>
<evidence type="ECO:0000313" key="1">
    <source>
        <dbReference type="EMBL" id="PHI29160.1"/>
    </source>
</evidence>
<evidence type="ECO:0008006" key="3">
    <source>
        <dbReference type="Google" id="ProtNLM"/>
    </source>
</evidence>
<proteinExistence type="predicted"/>
<sequence>MPWPHGLKEKTLSRLACLGTIGLHFIDCLIPMTTPHAPTTQDLAHFAFCALVALRTAMQDGIVTSPLTEHLFLIRWLATAQKQKRFTRRLAVDIQLLLDKGRQQGEKARLKKDLIFLWSSFTGDKTTHSDLYRLAEAIRQLNTQGWENILLDPSNSEPEQQADSVTGPVFYVAKQALTDAFTELGVLIAPISFQIVGDAQAFVASLAEWHFNTQVTTISLNKARVTLVR</sequence>
<dbReference type="Proteomes" id="UP000224974">
    <property type="component" value="Unassembled WGS sequence"/>
</dbReference>
<comment type="caution">
    <text evidence="1">The sequence shown here is derived from an EMBL/GenBank/DDBJ whole genome shotgun (WGS) entry which is preliminary data.</text>
</comment>
<keyword evidence="2" id="KW-1185">Reference proteome</keyword>
<reference evidence="2" key="1">
    <citation type="submission" date="2017-09" db="EMBL/GenBank/DDBJ databases">
        <title>FDA dAtabase for Regulatory Grade micrObial Sequences (FDA-ARGOS): Supporting development and validation of Infectious Disease Dx tests.</title>
        <authorList>
            <person name="Minogue T."/>
            <person name="Wolcott M."/>
            <person name="Wasieloski L."/>
            <person name="Aguilar W."/>
            <person name="Moore D."/>
            <person name="Tallon L."/>
            <person name="Sadzewicz L."/>
            <person name="Ott S."/>
            <person name="Zhao X."/>
            <person name="Nagaraj S."/>
            <person name="Vavikolanu K."/>
            <person name="Aluvathingal J."/>
            <person name="Nadendla S."/>
            <person name="Sichtig H."/>
        </authorList>
    </citation>
    <scope>NUCLEOTIDE SEQUENCE [LARGE SCALE GENOMIC DNA]</scope>
    <source>
        <strain evidence="2">FDAARGOS_387</strain>
    </source>
</reference>
<accession>A0A2C6BYG0</accession>
<evidence type="ECO:0000313" key="2">
    <source>
        <dbReference type="Proteomes" id="UP000224974"/>
    </source>
</evidence>
<gene>
    <name evidence="1" type="ORF">CRN84_07415</name>
</gene>
<dbReference type="AlphaFoldDB" id="A0A2C6BYG0"/>
<organism evidence="1 2">
    <name type="scientific">Budvicia aquatica</name>
    <dbReference type="NCBI Taxonomy" id="82979"/>
    <lineage>
        <taxon>Bacteria</taxon>
        <taxon>Pseudomonadati</taxon>
        <taxon>Pseudomonadota</taxon>
        <taxon>Gammaproteobacteria</taxon>
        <taxon>Enterobacterales</taxon>
        <taxon>Budviciaceae</taxon>
        <taxon>Budvicia</taxon>
    </lineage>
</organism>
<dbReference type="EMBL" id="PDDX01000001">
    <property type="protein sequence ID" value="PHI29160.1"/>
    <property type="molecule type" value="Genomic_DNA"/>
</dbReference>
<dbReference type="Pfam" id="PF11140">
    <property type="entry name" value="DUF2913"/>
    <property type="match status" value="1"/>
</dbReference>
<dbReference type="OrthoDB" id="6590152at2"/>
<dbReference type="InterPro" id="IPR021316">
    <property type="entry name" value="DUF2913"/>
</dbReference>
<name>A0A2C6BYG0_9GAMM</name>